<dbReference type="AlphaFoldDB" id="A0A842HBB0"/>
<accession>A0A842HBB0</accession>
<dbReference type="RefSeq" id="WP_185673757.1">
    <property type="nucleotide sequence ID" value="NZ_JACHVB010000005.1"/>
</dbReference>
<comment type="caution">
    <text evidence="1">The sequence shown here is derived from an EMBL/GenBank/DDBJ whole genome shotgun (WGS) entry which is preliminary data.</text>
</comment>
<proteinExistence type="predicted"/>
<reference evidence="1 2" key="1">
    <citation type="submission" date="2020-07" db="EMBL/GenBank/DDBJ databases">
        <authorList>
            <person name="Feng X."/>
        </authorList>
    </citation>
    <scope>NUCLEOTIDE SEQUENCE [LARGE SCALE GENOMIC DNA]</scope>
    <source>
        <strain evidence="1 2">JCM31066</strain>
    </source>
</reference>
<evidence type="ECO:0008006" key="3">
    <source>
        <dbReference type="Google" id="ProtNLM"/>
    </source>
</evidence>
<evidence type="ECO:0000313" key="2">
    <source>
        <dbReference type="Proteomes" id="UP000546464"/>
    </source>
</evidence>
<dbReference type="Proteomes" id="UP000546464">
    <property type="component" value="Unassembled WGS sequence"/>
</dbReference>
<gene>
    <name evidence="1" type="ORF">H5P28_00455</name>
</gene>
<organism evidence="1 2">
    <name type="scientific">Ruficoccus amylovorans</name>
    <dbReference type="NCBI Taxonomy" id="1804625"/>
    <lineage>
        <taxon>Bacteria</taxon>
        <taxon>Pseudomonadati</taxon>
        <taxon>Verrucomicrobiota</taxon>
        <taxon>Opitutia</taxon>
        <taxon>Puniceicoccales</taxon>
        <taxon>Cerasicoccaceae</taxon>
        <taxon>Ruficoccus</taxon>
    </lineage>
</organism>
<keyword evidence="2" id="KW-1185">Reference proteome</keyword>
<dbReference type="EMBL" id="JACHVB010000005">
    <property type="protein sequence ID" value="MBC2592721.1"/>
    <property type="molecule type" value="Genomic_DNA"/>
</dbReference>
<sequence length="179" mass="20594">MIRRLFRKMSTREQFLLCCMVWCALVLLGVFLIVSLVKVGRGLSETGETLAMHRQWYALEPVLEAELQETMEKLNPENTFSGPALAGRIDALARSSRVTPTLNTARAREDDKLKIYSMRVNLQKDGLPALLDFDEKIQSEWPYIKIESIRISADSRERDKHDVLYIINSFEFNEAQGQQ</sequence>
<protein>
    <recommendedName>
        <fullName evidence="3">General secretion pathway protein GspM</fullName>
    </recommendedName>
</protein>
<evidence type="ECO:0000313" key="1">
    <source>
        <dbReference type="EMBL" id="MBC2592721.1"/>
    </source>
</evidence>
<name>A0A842HBB0_9BACT</name>